<dbReference type="SUPFAM" id="SSF52540">
    <property type="entry name" value="P-loop containing nucleoside triphosphate hydrolases"/>
    <property type="match status" value="1"/>
</dbReference>
<dbReference type="GO" id="GO:0005524">
    <property type="term" value="F:ATP binding"/>
    <property type="evidence" value="ECO:0007669"/>
    <property type="project" value="UniProtKB-UniRule"/>
</dbReference>
<dbReference type="Gene3D" id="1.20.120.720">
    <property type="entry name" value="Myosin VI head, motor domain, U50 subdomain"/>
    <property type="match status" value="1"/>
</dbReference>
<dbReference type="FunFam" id="1.10.10.820:FF:000001">
    <property type="entry name" value="Myosin heavy chain"/>
    <property type="match status" value="1"/>
</dbReference>
<dbReference type="PROSITE" id="PS51844">
    <property type="entry name" value="SH3_LIKE"/>
    <property type="match status" value="1"/>
</dbReference>
<dbReference type="Pfam" id="PF00063">
    <property type="entry name" value="Myosin_head"/>
    <property type="match status" value="1"/>
</dbReference>
<feature type="binding site" evidence="7">
    <location>
        <begin position="163"/>
        <end position="170"/>
    </location>
    <ligand>
        <name>ATP</name>
        <dbReference type="ChEBI" id="CHEBI:30616"/>
    </ligand>
</feature>
<dbReference type="Gene3D" id="1.10.10.820">
    <property type="match status" value="1"/>
</dbReference>
<dbReference type="InterPro" id="IPR027417">
    <property type="entry name" value="P-loop_NTPase"/>
</dbReference>
<proteinExistence type="inferred from homology"/>
<name>A0A9W7ETX3_9STRA</name>
<dbReference type="Gene3D" id="3.40.850.10">
    <property type="entry name" value="Kinesin motor domain"/>
    <property type="match status" value="1"/>
</dbReference>
<gene>
    <name evidence="11" type="ORF">TrST_g13745</name>
</gene>
<organism evidence="11 12">
    <name type="scientific">Triparma strigata</name>
    <dbReference type="NCBI Taxonomy" id="1606541"/>
    <lineage>
        <taxon>Eukaryota</taxon>
        <taxon>Sar</taxon>
        <taxon>Stramenopiles</taxon>
        <taxon>Ochrophyta</taxon>
        <taxon>Bolidophyceae</taxon>
        <taxon>Parmales</taxon>
        <taxon>Triparmaceae</taxon>
        <taxon>Triparma</taxon>
    </lineage>
</organism>
<dbReference type="GO" id="GO:0051015">
    <property type="term" value="F:actin filament binding"/>
    <property type="evidence" value="ECO:0007669"/>
    <property type="project" value="TreeGrafter"/>
</dbReference>
<evidence type="ECO:0000256" key="1">
    <source>
        <dbReference type="ARBA" id="ARBA00022741"/>
    </source>
</evidence>
<dbReference type="GO" id="GO:0000146">
    <property type="term" value="F:microfilament motor activity"/>
    <property type="evidence" value="ECO:0007669"/>
    <property type="project" value="TreeGrafter"/>
</dbReference>
<feature type="compositionally biased region" description="Basic and acidic residues" evidence="8">
    <location>
        <begin position="1203"/>
        <end position="1220"/>
    </location>
</feature>
<keyword evidence="1 7" id="KW-0547">Nucleotide-binding</keyword>
<feature type="region of interest" description="Disordered" evidence="8">
    <location>
        <begin position="613"/>
        <end position="643"/>
    </location>
</feature>
<dbReference type="PRINTS" id="PR00193">
    <property type="entry name" value="MYOSINHEAVY"/>
</dbReference>
<evidence type="ECO:0000313" key="12">
    <source>
        <dbReference type="Proteomes" id="UP001165085"/>
    </source>
</evidence>
<dbReference type="PROSITE" id="PS51456">
    <property type="entry name" value="MYOSIN_MOTOR"/>
    <property type="match status" value="1"/>
</dbReference>
<dbReference type="InterPro" id="IPR000048">
    <property type="entry name" value="IQ_motif_EF-hand-BS"/>
</dbReference>
<dbReference type="Proteomes" id="UP001165085">
    <property type="component" value="Unassembled WGS sequence"/>
</dbReference>
<evidence type="ECO:0000256" key="3">
    <source>
        <dbReference type="ARBA" id="ARBA00023054"/>
    </source>
</evidence>
<accession>A0A9W7ETX3</accession>
<feature type="region of interest" description="Actin-binding" evidence="7">
    <location>
        <begin position="654"/>
        <end position="676"/>
    </location>
</feature>
<evidence type="ECO:0000259" key="9">
    <source>
        <dbReference type="PROSITE" id="PS51456"/>
    </source>
</evidence>
<keyword evidence="2 7" id="KW-0067">ATP-binding</keyword>
<dbReference type="GO" id="GO:0016020">
    <property type="term" value="C:membrane"/>
    <property type="evidence" value="ECO:0007669"/>
    <property type="project" value="TreeGrafter"/>
</dbReference>
<evidence type="ECO:0000256" key="4">
    <source>
        <dbReference type="ARBA" id="ARBA00023123"/>
    </source>
</evidence>
<reference evidence="12" key="1">
    <citation type="journal article" date="2023" name="Commun. Biol.">
        <title>Genome analysis of Parmales, the sister group of diatoms, reveals the evolutionary specialization of diatoms from phago-mixotrophs to photoautotrophs.</title>
        <authorList>
            <person name="Ban H."/>
            <person name="Sato S."/>
            <person name="Yoshikawa S."/>
            <person name="Yamada K."/>
            <person name="Nakamura Y."/>
            <person name="Ichinomiya M."/>
            <person name="Sato N."/>
            <person name="Blanc-Mathieu R."/>
            <person name="Endo H."/>
            <person name="Kuwata A."/>
            <person name="Ogata H."/>
        </authorList>
    </citation>
    <scope>NUCLEOTIDE SEQUENCE [LARGE SCALE GENOMIC DNA]</scope>
    <source>
        <strain evidence="12">NIES 3701</strain>
    </source>
</reference>
<evidence type="ECO:0000256" key="5">
    <source>
        <dbReference type="ARBA" id="ARBA00023175"/>
    </source>
</evidence>
<dbReference type="InterPro" id="IPR001609">
    <property type="entry name" value="Myosin_head_motor_dom-like"/>
</dbReference>
<keyword evidence="5 7" id="KW-0505">Motor protein</keyword>
<keyword evidence="4 7" id="KW-0518">Myosin</keyword>
<dbReference type="OrthoDB" id="6108017at2759"/>
<dbReference type="Pfam" id="PF00612">
    <property type="entry name" value="IQ"/>
    <property type="match status" value="1"/>
</dbReference>
<keyword evidence="6 7" id="KW-0009">Actin-binding</keyword>
<dbReference type="PANTHER" id="PTHR13140:SF706">
    <property type="entry name" value="DILUTE CLASS UNCONVENTIONAL MYOSIN, ISOFORM C"/>
    <property type="match status" value="1"/>
</dbReference>
<evidence type="ECO:0000259" key="10">
    <source>
        <dbReference type="PROSITE" id="PS51844"/>
    </source>
</evidence>
<evidence type="ECO:0000256" key="2">
    <source>
        <dbReference type="ARBA" id="ARBA00022840"/>
    </source>
</evidence>
<dbReference type="GO" id="GO:0016459">
    <property type="term" value="C:myosin complex"/>
    <property type="evidence" value="ECO:0007669"/>
    <property type="project" value="UniProtKB-KW"/>
</dbReference>
<dbReference type="CDD" id="cd00124">
    <property type="entry name" value="MYSc"/>
    <property type="match status" value="1"/>
</dbReference>
<feature type="domain" description="Myosin N-terminal SH3-like" evidence="10">
    <location>
        <begin position="12"/>
        <end position="61"/>
    </location>
</feature>
<feature type="region of interest" description="Disordered" evidence="8">
    <location>
        <begin position="1201"/>
        <end position="1232"/>
    </location>
</feature>
<evidence type="ECO:0000256" key="7">
    <source>
        <dbReference type="PROSITE-ProRule" id="PRU00782"/>
    </source>
</evidence>
<sequence>MAHLGRRNSAFDRGNWVFVPHEADAWRAARVVKAEGEQTRLELDDGSSLQMTTAEAQKLDLCGVSMNLDMENLVDLDAFSEGSILHHVRKRYYQDKIYTYVGSILVAVNPFQRIDIYGSSVVKHYKNSVNSSEPPAPHVYALSADAYDHMVSGQGNQSVLISGESGAGKTETAKKVLNYLMEVAGSPGGGKKTIADQIMESNPVLESFGNAKTLRNDNSSRFGKWMEVNFNSRNKISGCRIVNYLLEKSRVTQQTPMERNYHVFYMLLAGADPALRSKLHLASPDEFAFLNKSGCTMVKSWDDEEEWAAMNEAFKTLQFSKEEVEDIYSILAAILHLGNIEFEAPDGNTDASKVSNDSAVKSLAKVSAILKVKAGDVEASMVQKLSQMKGRASVIAVKLTVAAAMSMRDALAKALYGRMFDWLVIRVNDTLNSASDNDSKHVGVLDIFGFEVFAHNSFEQLCINYANEKLQWHFNDFIFNEEMKMYKSEGVPCESMTFKDNQECLAMIEATGRNNGEGVGLLKLIDEQNNLGTSGTDAKFAAAANQNHGKDSKTPNAYFEKNKTNPAMFSVGHFAGPVEYDIAGFVEKNADSTSESLEGMARTSEIKLVQKLFERPPTEGPSATGPRGTPRGGDKGRKTANKAKTISSQFQNQLTSLMTSLKSTMPHFIRCVKANHEKVPHKFDGKLCLDQLKYAGLFEAIRIRKAGYSYRIPHDGFARRFAITGNNQLLKLYIHKKMKPMDVCRRILENATEQGVIARKNWEVGKSRVFLKGASDKADMEEFRESKCHDMATKIASVLRMFMVRKKVFKEKFERKAREAKIRMENEKNGAAAIICQTAFRGHFIRKRSRDLKLIVQLKISMRSQDEERIKDAIGAFEGRRISSMAENVLYEAKKFLMEIKERQKILYDIKIALETEQLGDLQDLVERAEMLGMGNETAVVDAFLMVSRIQEKRNVHRKLLDFLEDDSQHSESIQELVDSARDLGIAERFLTKVEVAYKEVAPKLKVRQTLRSGVEEVNYTKIKEGLEEAEKMTKKMSEEYNQGLRSKAYKDFCIVEKAAARRVMKMLLLEADLTKRSTDDLMLDLKTDDDDEEEGIIISEEGSRLSHVKVQLCENIANAETPALKEDARTMLMEECGSRREFDETVRSYKWGKIFASWKYDSDNPAKQPDEDESFFGLHPADAYERSIVNQNAIIVQLGGGRTEEEKKQDDEREVDLRRGLKPTQKSSASLMQTPTKKRYYGAGDTLVVPTRKTEKQIRKEKLDMGMGGSRNVTGYEMKSSSRVGMSGDMKKMLKSRQRVMKKKMGLISTLQRLKADTNQKWK</sequence>
<dbReference type="PROSITE" id="PS50096">
    <property type="entry name" value="IQ"/>
    <property type="match status" value="1"/>
</dbReference>
<dbReference type="Gene3D" id="6.20.240.20">
    <property type="match status" value="1"/>
</dbReference>
<dbReference type="GO" id="GO:0007015">
    <property type="term" value="P:actin filament organization"/>
    <property type="evidence" value="ECO:0007669"/>
    <property type="project" value="TreeGrafter"/>
</dbReference>
<dbReference type="PANTHER" id="PTHR13140">
    <property type="entry name" value="MYOSIN"/>
    <property type="match status" value="1"/>
</dbReference>
<dbReference type="InterPro" id="IPR036961">
    <property type="entry name" value="Kinesin_motor_dom_sf"/>
</dbReference>
<comment type="similarity">
    <text evidence="7">Belongs to the TRAFAC class myosin-kinesin ATPase superfamily. Myosin family.</text>
</comment>
<evidence type="ECO:0000256" key="6">
    <source>
        <dbReference type="ARBA" id="ARBA00023203"/>
    </source>
</evidence>
<dbReference type="Gene3D" id="1.20.5.190">
    <property type="match status" value="1"/>
</dbReference>
<evidence type="ECO:0000256" key="8">
    <source>
        <dbReference type="SAM" id="MobiDB-lite"/>
    </source>
</evidence>
<comment type="caution">
    <text evidence="11">The sequence shown here is derived from an EMBL/GenBank/DDBJ whole genome shotgun (WGS) entry which is preliminary data.</text>
</comment>
<dbReference type="InterPro" id="IPR004009">
    <property type="entry name" value="SH3_Myosin"/>
</dbReference>
<keyword evidence="3" id="KW-0175">Coiled coil</keyword>
<keyword evidence="12" id="KW-1185">Reference proteome</keyword>
<evidence type="ECO:0000313" key="11">
    <source>
        <dbReference type="EMBL" id="GMH89743.1"/>
    </source>
</evidence>
<dbReference type="EMBL" id="BRXY01000362">
    <property type="protein sequence ID" value="GMH89743.1"/>
    <property type="molecule type" value="Genomic_DNA"/>
</dbReference>
<dbReference type="SMART" id="SM00242">
    <property type="entry name" value="MYSc"/>
    <property type="match status" value="1"/>
</dbReference>
<dbReference type="Gene3D" id="1.20.58.530">
    <property type="match status" value="1"/>
</dbReference>
<dbReference type="GO" id="GO:0005737">
    <property type="term" value="C:cytoplasm"/>
    <property type="evidence" value="ECO:0007669"/>
    <property type="project" value="TreeGrafter"/>
</dbReference>
<evidence type="ECO:0008006" key="13">
    <source>
        <dbReference type="Google" id="ProtNLM"/>
    </source>
</evidence>
<feature type="domain" description="Myosin motor" evidence="9">
    <location>
        <begin position="68"/>
        <end position="785"/>
    </location>
</feature>
<protein>
    <recommendedName>
        <fullName evidence="13">Myosin motor domain-containing protein</fullName>
    </recommendedName>
</protein>